<dbReference type="InterPro" id="IPR013909">
    <property type="entry name" value="NuBaID_C"/>
</dbReference>
<dbReference type="Pfam" id="PF03291">
    <property type="entry name" value="mRNA_G-N7_MeTrfase"/>
    <property type="match status" value="1"/>
</dbReference>
<feature type="region of interest" description="Disordered" evidence="17">
    <location>
        <begin position="1192"/>
        <end position="1231"/>
    </location>
</feature>
<keyword evidence="4 19" id="KW-0489">Methyltransferase</keyword>
<dbReference type="PROSITE" id="PS51562">
    <property type="entry name" value="RNA_CAP0_MT"/>
    <property type="match status" value="1"/>
</dbReference>
<dbReference type="FunFam" id="3.40.50.150:FF:000231">
    <property type="entry name" value="mRNA cap guanine-N7 methyltransferase"/>
    <property type="match status" value="1"/>
</dbReference>
<organism evidence="19 20">
    <name type="scientific">Trichophyton rubrum</name>
    <name type="common">Athlete's foot fungus</name>
    <name type="synonym">Epidermophyton rubrum</name>
    <dbReference type="NCBI Taxonomy" id="5551"/>
    <lineage>
        <taxon>Eukaryota</taxon>
        <taxon>Fungi</taxon>
        <taxon>Dikarya</taxon>
        <taxon>Ascomycota</taxon>
        <taxon>Pezizomycotina</taxon>
        <taxon>Eurotiomycetes</taxon>
        <taxon>Eurotiomycetidae</taxon>
        <taxon>Onygenales</taxon>
        <taxon>Arthrodermataceae</taxon>
        <taxon>Trichophyton</taxon>
    </lineage>
</organism>
<keyword evidence="11" id="KW-0506">mRNA capping</keyword>
<evidence type="ECO:0000256" key="11">
    <source>
        <dbReference type="ARBA" id="ARBA00023042"/>
    </source>
</evidence>
<evidence type="ECO:0000256" key="14">
    <source>
        <dbReference type="ARBA" id="ARBA00033387"/>
    </source>
</evidence>
<feature type="region of interest" description="Disordered" evidence="17">
    <location>
        <begin position="383"/>
        <end position="405"/>
    </location>
</feature>
<feature type="region of interest" description="Disordered" evidence="17">
    <location>
        <begin position="476"/>
        <end position="620"/>
    </location>
</feature>
<feature type="compositionally biased region" description="Basic and acidic residues" evidence="17">
    <location>
        <begin position="884"/>
        <end position="895"/>
    </location>
</feature>
<dbReference type="InterPro" id="IPR039753">
    <property type="entry name" value="RG7MT1"/>
</dbReference>
<dbReference type="InterPro" id="IPR029063">
    <property type="entry name" value="SAM-dependent_MTases_sf"/>
</dbReference>
<dbReference type="SUPFAM" id="SSF53335">
    <property type="entry name" value="S-adenosyl-L-methionine-dependent methyltransferases"/>
    <property type="match status" value="1"/>
</dbReference>
<feature type="compositionally biased region" description="Basic and acidic residues" evidence="17">
    <location>
        <begin position="578"/>
        <end position="589"/>
    </location>
</feature>
<evidence type="ECO:0000313" key="19">
    <source>
        <dbReference type="EMBL" id="OAL63780.1"/>
    </source>
</evidence>
<evidence type="ECO:0000256" key="2">
    <source>
        <dbReference type="ARBA" id="ARBA00004123"/>
    </source>
</evidence>
<keyword evidence="12" id="KW-0539">Nucleus</keyword>
<accession>A0A178EUL7</accession>
<feature type="compositionally biased region" description="Polar residues" evidence="17">
    <location>
        <begin position="1192"/>
        <end position="1201"/>
    </location>
</feature>
<evidence type="ECO:0000256" key="10">
    <source>
        <dbReference type="ARBA" id="ARBA00022884"/>
    </source>
</evidence>
<dbReference type="VEuPathDB" id="FungiDB:TERG_00034"/>
<keyword evidence="8" id="KW-0863">Zinc-finger</keyword>
<dbReference type="InterPro" id="IPR013083">
    <property type="entry name" value="Znf_RING/FYVE/PHD"/>
</dbReference>
<feature type="compositionally biased region" description="Acidic residues" evidence="17">
    <location>
        <begin position="1324"/>
        <end position="1334"/>
    </location>
</feature>
<dbReference type="GO" id="GO:0004482">
    <property type="term" value="F:mRNA 5'-cap (guanine-N7-)-methyltransferase activity"/>
    <property type="evidence" value="ECO:0007669"/>
    <property type="project" value="UniProtKB-EC"/>
</dbReference>
<keyword evidence="11" id="KW-0507">mRNA processing</keyword>
<evidence type="ECO:0000256" key="1">
    <source>
        <dbReference type="ARBA" id="ARBA00003378"/>
    </source>
</evidence>
<dbReference type="Proteomes" id="UP000243015">
    <property type="component" value="Unassembled WGS sequence"/>
</dbReference>
<comment type="function">
    <text evidence="1">Responsible for methylating the 5'-cap structure of mRNAs.</text>
</comment>
<evidence type="ECO:0000256" key="17">
    <source>
        <dbReference type="SAM" id="MobiDB-lite"/>
    </source>
</evidence>
<dbReference type="Gene3D" id="3.30.40.10">
    <property type="entry name" value="Zinc/RING finger domain, C3HC4 (zinc finger)"/>
    <property type="match status" value="1"/>
</dbReference>
<feature type="compositionally biased region" description="Polar residues" evidence="17">
    <location>
        <begin position="483"/>
        <end position="494"/>
    </location>
</feature>
<feature type="compositionally biased region" description="Low complexity" evidence="17">
    <location>
        <begin position="590"/>
        <end position="599"/>
    </location>
</feature>
<dbReference type="PANTHER" id="PTHR12189">
    <property type="entry name" value="MRNA GUANINE-7- METHYLTRANSFERASE"/>
    <property type="match status" value="1"/>
</dbReference>
<feature type="region of interest" description="Disordered" evidence="17">
    <location>
        <begin position="884"/>
        <end position="905"/>
    </location>
</feature>
<keyword evidence="10" id="KW-0694">RNA-binding</keyword>
<dbReference type="CDD" id="cd16651">
    <property type="entry name" value="SPL-RING_NSE2"/>
    <property type="match status" value="1"/>
</dbReference>
<dbReference type="InterPro" id="IPR012935">
    <property type="entry name" value="NuBaID_N"/>
</dbReference>
<feature type="region of interest" description="Disordered" evidence="17">
    <location>
        <begin position="1487"/>
        <end position="1544"/>
    </location>
</feature>
<evidence type="ECO:0000256" key="8">
    <source>
        <dbReference type="ARBA" id="ARBA00022771"/>
    </source>
</evidence>
<keyword evidence="9" id="KW-0862">Zinc</keyword>
<dbReference type="InterPro" id="IPR004181">
    <property type="entry name" value="Znf_MIZ"/>
</dbReference>
<dbReference type="InterPro" id="IPR004971">
    <property type="entry name" value="mRNA_G-N7_MeTrfase_dom"/>
</dbReference>
<dbReference type="Pfam" id="PF11789">
    <property type="entry name" value="zf-Nse"/>
    <property type="match status" value="1"/>
</dbReference>
<keyword evidence="6" id="KW-0949">S-adenosyl-L-methionine</keyword>
<feature type="compositionally biased region" description="Basic and acidic residues" evidence="17">
    <location>
        <begin position="1108"/>
        <end position="1118"/>
    </location>
</feature>
<feature type="region of interest" description="Disordered" evidence="17">
    <location>
        <begin position="1104"/>
        <end position="1133"/>
    </location>
</feature>
<dbReference type="GO" id="GO:0003723">
    <property type="term" value="F:RNA binding"/>
    <property type="evidence" value="ECO:0007669"/>
    <property type="project" value="UniProtKB-KW"/>
</dbReference>
<evidence type="ECO:0000256" key="16">
    <source>
        <dbReference type="ARBA" id="ARBA00049739"/>
    </source>
</evidence>
<dbReference type="SUPFAM" id="SSF57850">
    <property type="entry name" value="RING/U-box"/>
    <property type="match status" value="1"/>
</dbReference>
<comment type="catalytic activity">
    <reaction evidence="15">
        <text>a 5'-end (5'-triphosphoguanosine)-ribonucleoside in mRNA + S-adenosyl-L-methionine = a 5'-end (N(7)-methyl 5'-triphosphoguanosine)-ribonucleoside in mRNA + S-adenosyl-L-homocysteine</text>
        <dbReference type="Rhea" id="RHEA:67008"/>
        <dbReference type="Rhea" id="RHEA-COMP:17166"/>
        <dbReference type="Rhea" id="RHEA-COMP:17167"/>
        <dbReference type="ChEBI" id="CHEBI:57856"/>
        <dbReference type="ChEBI" id="CHEBI:59789"/>
        <dbReference type="ChEBI" id="CHEBI:156461"/>
        <dbReference type="ChEBI" id="CHEBI:167617"/>
        <dbReference type="EC" id="2.1.1.56"/>
    </reaction>
</comment>
<feature type="compositionally biased region" description="Basic residues" evidence="17">
    <location>
        <begin position="1307"/>
        <end position="1316"/>
    </location>
</feature>
<evidence type="ECO:0000259" key="18">
    <source>
        <dbReference type="PROSITE" id="PS51562"/>
    </source>
</evidence>
<evidence type="ECO:0000256" key="6">
    <source>
        <dbReference type="ARBA" id="ARBA00022691"/>
    </source>
</evidence>
<feature type="domain" description="MRNA cap 0 methyltransferase" evidence="18">
    <location>
        <begin position="671"/>
        <end position="1027"/>
    </location>
</feature>
<evidence type="ECO:0000256" key="13">
    <source>
        <dbReference type="ARBA" id="ARBA00032772"/>
    </source>
</evidence>
<dbReference type="GO" id="GO:0005634">
    <property type="term" value="C:nucleus"/>
    <property type="evidence" value="ECO:0007669"/>
    <property type="project" value="UniProtKB-SubCell"/>
</dbReference>
<name>A0A178EUL7_TRIRU</name>
<evidence type="ECO:0000256" key="15">
    <source>
        <dbReference type="ARBA" id="ARBA00044712"/>
    </source>
</evidence>
<dbReference type="EC" id="2.1.1.56" evidence="3"/>
<feature type="compositionally biased region" description="Acidic residues" evidence="17">
    <location>
        <begin position="1213"/>
        <end position="1230"/>
    </location>
</feature>
<gene>
    <name evidence="19" type="ORF">A7C99_6182</name>
</gene>
<dbReference type="Pfam" id="PF07967">
    <property type="entry name" value="zf-C3HC"/>
    <property type="match status" value="1"/>
</dbReference>
<dbReference type="GO" id="GO:0008270">
    <property type="term" value="F:zinc ion binding"/>
    <property type="evidence" value="ECO:0007669"/>
    <property type="project" value="UniProtKB-KW"/>
</dbReference>
<feature type="compositionally biased region" description="Acidic residues" evidence="17">
    <location>
        <begin position="1344"/>
        <end position="1377"/>
    </location>
</feature>
<feature type="compositionally biased region" description="Acidic residues" evidence="17">
    <location>
        <begin position="1488"/>
        <end position="1510"/>
    </location>
</feature>
<evidence type="ECO:0000256" key="5">
    <source>
        <dbReference type="ARBA" id="ARBA00022679"/>
    </source>
</evidence>
<reference evidence="19 20" key="1">
    <citation type="submission" date="2016-05" db="EMBL/GenBank/DDBJ databases">
        <title>Genome sequencing of Trichophyton rubrum CMCC(F)T1i isolated from hair.</title>
        <authorList>
            <person name="Zhan P."/>
            <person name="Tao Y."/>
            <person name="Liu W."/>
        </authorList>
    </citation>
    <scope>NUCLEOTIDE SEQUENCE [LARGE SCALE GENOMIC DNA]</scope>
    <source>
        <strain evidence="20">CMCC(F)T1i</strain>
    </source>
</reference>
<feature type="region of interest" description="Disordered" evidence="17">
    <location>
        <begin position="1282"/>
        <end position="1388"/>
    </location>
</feature>
<keyword evidence="7" id="KW-0479">Metal-binding</keyword>
<feature type="compositionally biased region" description="Acidic residues" evidence="17">
    <location>
        <begin position="896"/>
        <end position="905"/>
    </location>
</feature>
<evidence type="ECO:0000256" key="7">
    <source>
        <dbReference type="ARBA" id="ARBA00022723"/>
    </source>
</evidence>
<dbReference type="Pfam" id="PF08600">
    <property type="entry name" value="NuBaID_C"/>
    <property type="match status" value="1"/>
</dbReference>
<comment type="caution">
    <text evidence="19">The sequence shown here is derived from an EMBL/GenBank/DDBJ whole genome shotgun (WGS) entry which is preliminary data.</text>
</comment>
<dbReference type="VEuPathDB" id="FungiDB:TERG_00035"/>
<feature type="compositionally biased region" description="Basic and acidic residues" evidence="17">
    <location>
        <begin position="535"/>
        <end position="564"/>
    </location>
</feature>
<comment type="subcellular location">
    <subcellularLocation>
        <location evidence="2">Nucleus</location>
    </subcellularLocation>
</comment>
<evidence type="ECO:0000313" key="20">
    <source>
        <dbReference type="Proteomes" id="UP000243015"/>
    </source>
</evidence>
<protein>
    <recommendedName>
        <fullName evidence="16">mRNA cap guanine-N(7) methyltransferase</fullName>
        <ecNumber evidence="3">2.1.1.56</ecNumber>
    </recommendedName>
    <alternativeName>
        <fullName evidence="13">mRNA (guanine-N(7))-methyltransferase</fullName>
    </alternativeName>
    <alternativeName>
        <fullName evidence="14">mRNA cap methyltransferase</fullName>
    </alternativeName>
</protein>
<dbReference type="Gene3D" id="3.40.50.150">
    <property type="entry name" value="Vaccinia Virus protein VP39"/>
    <property type="match status" value="1"/>
</dbReference>
<dbReference type="EMBL" id="LHPM01000018">
    <property type="protein sequence ID" value="OAL63780.1"/>
    <property type="molecule type" value="Genomic_DNA"/>
</dbReference>
<dbReference type="VEuPathDB" id="FungiDB:TERG_00033"/>
<evidence type="ECO:0000256" key="9">
    <source>
        <dbReference type="ARBA" id="ARBA00022833"/>
    </source>
</evidence>
<dbReference type="PANTHER" id="PTHR12189:SF2">
    <property type="entry name" value="MRNA CAP GUANINE-N7 METHYLTRANSFERASE"/>
    <property type="match status" value="1"/>
</dbReference>
<proteinExistence type="predicted"/>
<sequence length="1544" mass="174466">MSYALASKKRKFHRVLDSISLGASQKPTSAQQSSSGDKLMFDGTAQINPSIKRVRLSGGDNSDDSPVLLSGKAISRHSTPSTASLRPSFVPWDRERFLERLETFRNVERWKPQPDTINEVQWAKRGWSCTDKNRVECVGGCGHSVVVKLPDDIDELEEYDSEKIADRRELRAQLVLKYQNLIAEGHAEKCPWRNSGCDDSIHRLPLTNAETTLRNFQTRYKNLVSAGIRLPPIDVLILPEKFNLESTLAFLPPGILDGRAEISDPANTVPSSDTEGSSENTLLALNKAAFALAFFGWDIAGEANAGLAGCKACFRRLGLWMYTPREDGRDSLYSELNVVGEHLDYCPWINPGSQSGNKSGQCGWEALGRVMESEHRRYMWSKNKPLQAEKTSSSETENIPELLDEETRKTKDREWWAKLLRVRQVLQPKGTKKTKLNFATKFAVLSSLQPSNSSISQIELQAIHSEQIPFTTPMEAPTIEANGKSSPPATSEPPQIQVKETDGSTPLTIETHGDVVEGNRNTQNAQSPNEKKRKLTESEQQQDKAKQQEHQPRSKRRRQEERLQRNRKRGKTPPSAYSRRDVPVPETRRSPSPIRRTPSPDAPVRQRKRPGGGARINTANMEALRRRQEERDRQQQAEAEQVAHARGVHDVVRQHYNAVPERGREWRKTESKIKGLRSFNNWIKSSLIQKFSPSEDFLARHNDRDLAGSASVAPDEEKPLLIVDLGCGKGGDLGKWQQAPQPVELYVGLDPAEISLDQARERYMQMKNQRGRGRRGNLIFHAQFTPKDCFGESLADVPIIQRVGIDESVGPGGSMMSSRWGGGGFDVVVSMFTMHYAFENEVKTRQMLKNVAGLLKKGGRFIGVGPNSDVISAKVVEAHKKRKQKEEDVKKKATEEPEDGEVEDSTDVVEWGNSIYRVKFPGKTPEDGVFRPAFGWKYFYFMEEAVEEIPEYVVPWEAFRALTEDYNLELQYRKPFLDIWREEKDDPVLGPLSERMGVRSRNDGSMLVNDDELEAASLYHAFCFYKRASTPEAMGTPLELPPYEPQIAPLTANAKRKVDTVIKSFHTRHLKIHLSHATGALSDSVGDTNDRLTEAKGRLEKLKRRRREREERRQREAVEENDNEPGDGNDKRAEHQLEAENFARREEKLARFEQLVKNTTERLEGGMRSLIDTEVQADKMLDLLSTILAQNSAEVPTNSQPRARRARRNRDQEDSDADSDEQDEETEPLVEVEVIPASRTIADGLADKKREWESLSLAQRYGTNNSYKQFYRVLHESKHSAMDIPPLPHPSTWFRSLDASRESNSQSKRRKKRRSKLAQTAEGAMEEDGVDDEGLQPSSSGDESNNESEEEDDNNEHGEDDEEEGEGGEGGEEEESTQGDTQDASSDDEVMIKSEKFSITCPLTLRPFDEPVSSTKCPHSFERSAIESMLNRSRQNTFVPLPNDSSRGRNMRCVKCPVCNVLITRHDLKRDPVLIRRVKKAIRMAAAEAEENNDEEGGEGEDVEMDEDDNVLMRRSKAANVGRRVVVKSERTRSPSRIPDTQME</sequence>
<evidence type="ECO:0000256" key="3">
    <source>
        <dbReference type="ARBA" id="ARBA00011926"/>
    </source>
</evidence>
<feature type="compositionally biased region" description="Polar residues" evidence="17">
    <location>
        <begin position="519"/>
        <end position="528"/>
    </location>
</feature>
<evidence type="ECO:0000256" key="12">
    <source>
        <dbReference type="ARBA" id="ARBA00023242"/>
    </source>
</evidence>
<evidence type="ECO:0000256" key="4">
    <source>
        <dbReference type="ARBA" id="ARBA00022603"/>
    </source>
</evidence>
<keyword evidence="5 19" id="KW-0808">Transferase</keyword>